<dbReference type="FunFam" id="2.60.40.10:FF:000268">
    <property type="entry name" value="Nectin cell adhesion molecule 1"/>
    <property type="match status" value="1"/>
</dbReference>
<evidence type="ECO:0000259" key="24">
    <source>
        <dbReference type="PROSITE" id="PS50835"/>
    </source>
</evidence>
<keyword evidence="10" id="KW-0965">Cell junction</keyword>
<comment type="similarity">
    <text evidence="3">Belongs to the nectin family.</text>
</comment>
<dbReference type="Proteomes" id="UP000504640">
    <property type="component" value="Unplaced"/>
</dbReference>
<evidence type="ECO:0000256" key="8">
    <source>
        <dbReference type="ARBA" id="ARBA00022737"/>
    </source>
</evidence>
<reference evidence="26" key="1">
    <citation type="submission" date="2025-08" db="UniProtKB">
        <authorList>
            <consortium name="RefSeq"/>
        </authorList>
    </citation>
    <scope>IDENTIFICATION</scope>
    <source>
        <tissue evidence="26">Blood</tissue>
    </source>
</reference>
<organism evidence="25 26">
    <name type="scientific">Sapajus apella</name>
    <name type="common">Brown-capped capuchin</name>
    <name type="synonym">Cebus apella</name>
    <dbReference type="NCBI Taxonomy" id="9515"/>
    <lineage>
        <taxon>Eukaryota</taxon>
        <taxon>Metazoa</taxon>
        <taxon>Chordata</taxon>
        <taxon>Craniata</taxon>
        <taxon>Vertebrata</taxon>
        <taxon>Euteleostomi</taxon>
        <taxon>Mammalia</taxon>
        <taxon>Eutheria</taxon>
        <taxon>Euarchontoglires</taxon>
        <taxon>Primates</taxon>
        <taxon>Haplorrhini</taxon>
        <taxon>Platyrrhini</taxon>
        <taxon>Cebidae</taxon>
        <taxon>Cebinae</taxon>
        <taxon>Sapajus</taxon>
    </lineage>
</organism>
<dbReference type="InterPro" id="IPR003599">
    <property type="entry name" value="Ig_sub"/>
</dbReference>
<dbReference type="PANTHER" id="PTHR23277">
    <property type="entry name" value="NECTIN-RELATED"/>
    <property type="match status" value="1"/>
</dbReference>
<dbReference type="RefSeq" id="XP_032141083.1">
    <property type="nucleotide sequence ID" value="XM_032285192.1"/>
</dbReference>
<dbReference type="InterPro" id="IPR007110">
    <property type="entry name" value="Ig-like_dom"/>
</dbReference>
<keyword evidence="12 23" id="KW-0472">Membrane</keyword>
<dbReference type="InterPro" id="IPR051427">
    <property type="entry name" value="Nectin/Nectin-like"/>
</dbReference>
<keyword evidence="8" id="KW-0677">Repeat</keyword>
<dbReference type="InterPro" id="IPR013162">
    <property type="entry name" value="CD80_C2-set"/>
</dbReference>
<evidence type="ECO:0000256" key="6">
    <source>
        <dbReference type="ARBA" id="ARBA00022692"/>
    </source>
</evidence>
<dbReference type="Gene3D" id="2.60.40.10">
    <property type="entry name" value="Immunoglobulins"/>
    <property type="match status" value="3"/>
</dbReference>
<dbReference type="SMART" id="SM00406">
    <property type="entry name" value="IGv"/>
    <property type="match status" value="1"/>
</dbReference>
<dbReference type="CTD" id="5818"/>
<evidence type="ECO:0000256" key="18">
    <source>
        <dbReference type="ARBA" id="ARBA00082572"/>
    </source>
</evidence>
<dbReference type="GO" id="GO:0001618">
    <property type="term" value="F:virus receptor activity"/>
    <property type="evidence" value="ECO:0007669"/>
    <property type="project" value="UniProtKB-KW"/>
</dbReference>
<feature type="domain" description="Ig-like" evidence="24">
    <location>
        <begin position="317"/>
        <end position="404"/>
    </location>
</feature>
<dbReference type="GO" id="GO:0007157">
    <property type="term" value="P:heterophilic cell-cell adhesion via plasma membrane cell adhesion molecules"/>
    <property type="evidence" value="ECO:0007669"/>
    <property type="project" value="UniProtKB-ARBA"/>
</dbReference>
<dbReference type="InterPro" id="IPR003598">
    <property type="entry name" value="Ig_sub2"/>
</dbReference>
<dbReference type="GO" id="GO:0007156">
    <property type="term" value="P:homophilic cell adhesion via plasma membrane adhesion molecules"/>
    <property type="evidence" value="ECO:0007669"/>
    <property type="project" value="TreeGrafter"/>
</dbReference>
<evidence type="ECO:0000256" key="7">
    <source>
        <dbReference type="ARBA" id="ARBA00022729"/>
    </source>
</evidence>
<accession>A0A6J3IEZ5</accession>
<dbReference type="CDD" id="cd05886">
    <property type="entry name" value="IgV_1_Nectin-1_like"/>
    <property type="match status" value="1"/>
</dbReference>
<keyword evidence="21" id="KW-1183">Host cell receptor for virus entry</keyword>
<sequence length="563" mass="61300">MAGRAGVRLFRQPLCRSALDDRAPSRPTPPHSGRGEPAAAAEAAPCSPAVPVLEGEAGAAEDRNLPAWRGTGLPLGTLLPALGLSLEETPRASSQPGTHSQVVQVNDSMYGFIGTDVVLHCSFANPLPSVKITQVTWQKATNGSKQNVAIYNPSMGVSVLAPYRERVEFLRPSFTDGTIRLSRLELEDEGVYICEFATFPTGNRESQLNLTVMAKPTNWIEGTQAVLRAKKGQDDKVLVATCTSANGKPPSVVSWETRLKGEAEYQEIRNPNGTVTVISRYRLVPSREAHQQSLACIVNYHMDRFKESLTLNVQYEPEVTIEGFDGNWYLQRMDVKLTCKADANPPATEYHWTTLNGSLPKGVEAQNRTLFFKGPINYSLAGTYICEATNSIGTRSGQVEVNITEKPRPQRGPGSAARLLGGTMAVFLILGAVLTVFYLYNRQQKSLLGTDGAGTDLPLSQKLESSPSRQGCLAPEDIQVVHLDTGRQWQQEEEELQKLSLQPPYYDLGVSPSYYPSGSGLKDTDIHYAELDTSALELVPGLRTPVPGPAEAVEYATIQLSPS</sequence>
<proteinExistence type="inferred from homology"/>
<keyword evidence="9" id="KW-0130">Cell adhesion</keyword>
<evidence type="ECO:0000256" key="19">
    <source>
        <dbReference type="ARBA" id="ARBA00082666"/>
    </source>
</evidence>
<evidence type="ECO:0000256" key="12">
    <source>
        <dbReference type="ARBA" id="ARBA00023136"/>
    </source>
</evidence>
<dbReference type="PANTHER" id="PTHR23277:SF69">
    <property type="entry name" value="NECTIN-1"/>
    <property type="match status" value="1"/>
</dbReference>
<dbReference type="CDD" id="cd05890">
    <property type="entry name" value="IgC1_2_Nectin-1_like"/>
    <property type="match status" value="1"/>
</dbReference>
<dbReference type="InterPro" id="IPR013106">
    <property type="entry name" value="Ig_V-set"/>
</dbReference>
<dbReference type="GO" id="GO:0005886">
    <property type="term" value="C:plasma membrane"/>
    <property type="evidence" value="ECO:0007669"/>
    <property type="project" value="UniProtKB-SubCell"/>
</dbReference>
<evidence type="ECO:0000256" key="23">
    <source>
        <dbReference type="SAM" id="Phobius"/>
    </source>
</evidence>
<feature type="region of interest" description="Disordered" evidence="22">
    <location>
        <begin position="16"/>
        <end position="46"/>
    </location>
</feature>
<dbReference type="FunFam" id="2.60.40.10:FF:000304">
    <property type="entry name" value="Nectin cell adhesion molecule 1"/>
    <property type="match status" value="1"/>
</dbReference>
<keyword evidence="11 23" id="KW-1133">Transmembrane helix</keyword>
<evidence type="ECO:0000313" key="26">
    <source>
        <dbReference type="RefSeq" id="XP_032141083.1"/>
    </source>
</evidence>
<dbReference type="SUPFAM" id="SSF48726">
    <property type="entry name" value="Immunoglobulin"/>
    <property type="match status" value="3"/>
</dbReference>
<evidence type="ECO:0000313" key="25">
    <source>
        <dbReference type="Proteomes" id="UP000504640"/>
    </source>
</evidence>
<dbReference type="SMART" id="SM00409">
    <property type="entry name" value="IG"/>
    <property type="match status" value="3"/>
</dbReference>
<keyword evidence="5" id="KW-0945">Host-virus interaction</keyword>
<feature type="domain" description="Ig-like" evidence="24">
    <location>
        <begin position="90"/>
        <end position="211"/>
    </location>
</feature>
<evidence type="ECO:0000256" key="4">
    <source>
        <dbReference type="ARBA" id="ARBA00022475"/>
    </source>
</evidence>
<protein>
    <recommendedName>
        <fullName evidence="17">Nectin-1</fullName>
    </recommendedName>
    <alternativeName>
        <fullName evidence="19">Herpes virus entry mediator C</fullName>
    </alternativeName>
    <alternativeName>
        <fullName evidence="18">Nectin cell adhesion molecule 1</fullName>
    </alternativeName>
    <alternativeName>
        <fullName evidence="20">Poliovirus receptor-related protein 1</fullName>
    </alternativeName>
</protein>
<keyword evidence="7" id="KW-0732">Signal</keyword>
<dbReference type="GO" id="GO:1902414">
    <property type="term" value="P:protein localization to cell junction"/>
    <property type="evidence" value="ECO:0007669"/>
    <property type="project" value="TreeGrafter"/>
</dbReference>
<dbReference type="InterPro" id="IPR013783">
    <property type="entry name" value="Ig-like_fold"/>
</dbReference>
<keyword evidence="14" id="KW-0325">Glycoprotein</keyword>
<evidence type="ECO:0000256" key="22">
    <source>
        <dbReference type="SAM" id="MobiDB-lite"/>
    </source>
</evidence>
<evidence type="ECO:0000256" key="1">
    <source>
        <dbReference type="ARBA" id="ARBA00004251"/>
    </source>
</evidence>
<evidence type="ECO:0000256" key="10">
    <source>
        <dbReference type="ARBA" id="ARBA00022949"/>
    </source>
</evidence>
<dbReference type="InterPro" id="IPR036179">
    <property type="entry name" value="Ig-like_dom_sf"/>
</dbReference>
<name>A0A6J3IEZ5_SAPAP</name>
<dbReference type="AlphaFoldDB" id="A0A6J3IEZ5"/>
<evidence type="ECO:0000256" key="16">
    <source>
        <dbReference type="ARBA" id="ARBA00063326"/>
    </source>
</evidence>
<evidence type="ECO:0000256" key="15">
    <source>
        <dbReference type="ARBA" id="ARBA00055452"/>
    </source>
</evidence>
<evidence type="ECO:0000256" key="9">
    <source>
        <dbReference type="ARBA" id="ARBA00022889"/>
    </source>
</evidence>
<evidence type="ECO:0000256" key="21">
    <source>
        <dbReference type="ARBA" id="ARBA00084118"/>
    </source>
</evidence>
<dbReference type="GO" id="GO:0098631">
    <property type="term" value="F:cell adhesion mediator activity"/>
    <property type="evidence" value="ECO:0007669"/>
    <property type="project" value="UniProtKB-ARBA"/>
</dbReference>
<comment type="subcellular location">
    <subcellularLocation>
        <location evidence="2">Cell junction</location>
        <location evidence="2">Adherens junction</location>
    </subcellularLocation>
    <subcellularLocation>
        <location evidence="1">Cell membrane</location>
        <topology evidence="1">Single-pass type I membrane protein</topology>
    </subcellularLocation>
</comment>
<evidence type="ECO:0000256" key="20">
    <source>
        <dbReference type="ARBA" id="ARBA00083951"/>
    </source>
</evidence>
<dbReference type="Pfam" id="PF07686">
    <property type="entry name" value="V-set"/>
    <property type="match status" value="1"/>
</dbReference>
<comment type="function">
    <text evidence="15">Cell adhesion molecule that promotes cell-cell contacts and plays important roles in the development of the nervous system. Acts by forming homophilic or heterophilic trans-dimers. Heterophilic interactions have been detected between NECTIN1 and NECTIN3 and between NECTIN1 and NECTIN4. Involved in axon guidance by promoting contacts between the commissural axons and the floor plate cells. Involved in synaptogegesis. Has some neurite outgrowth-promoting activity. Promotes formation of checkerboard-like cellular pattern of hair cells and supporting cells in the auditory epithelium via heterophilic interaction with NECTIN3: NECTIN1 is present in the membrane of hair cells and associates with NECTIN3 on supporting cells, thereby mediating heterotypic adhesion between these two cell types. Required for enamel mineralization.</text>
</comment>
<comment type="subunit">
    <text evidence="16">Cis- and trans-homodimer. Can form trans-heterodimers with NECTIN3 and with NECTIN4. Interaction between NECTIN1 and NECTIN3 on the pre- and postsynaptic sites, respectively, initiates the formation of puncta adherentia junctions between axons and dendrites. Interacts (via cytoplasmic domain) with AFDN (via PDZ domain); this interaction recruits NECTIN1 to cadherin-based adherens junctions and provides a connection with the actin cytoskeleton. Interacts with integrin alphaV/beta3. Interacts (via Ig-like C2-type domain 2) with FGFR1, FGFR2 and FGFR3.</text>
</comment>
<feature type="compositionally biased region" description="Low complexity" evidence="22">
    <location>
        <begin position="37"/>
        <end position="46"/>
    </location>
</feature>
<dbReference type="GO" id="GO:0005912">
    <property type="term" value="C:adherens junction"/>
    <property type="evidence" value="ECO:0007669"/>
    <property type="project" value="UniProtKB-SubCell"/>
</dbReference>
<keyword evidence="6 23" id="KW-0812">Transmembrane</keyword>
<dbReference type="Pfam" id="PF08205">
    <property type="entry name" value="C2-set_2"/>
    <property type="match status" value="1"/>
</dbReference>
<dbReference type="InterPro" id="IPR041849">
    <property type="entry name" value="Nectin-1_IgV1"/>
</dbReference>
<keyword evidence="13" id="KW-1015">Disulfide bond</keyword>
<feature type="transmembrane region" description="Helical" evidence="23">
    <location>
        <begin position="419"/>
        <end position="440"/>
    </location>
</feature>
<keyword evidence="25" id="KW-1185">Reference proteome</keyword>
<evidence type="ECO:0000256" key="5">
    <source>
        <dbReference type="ARBA" id="ARBA00022581"/>
    </source>
</evidence>
<dbReference type="Pfam" id="PF13927">
    <property type="entry name" value="Ig_3"/>
    <property type="match status" value="1"/>
</dbReference>
<evidence type="ECO:0000256" key="11">
    <source>
        <dbReference type="ARBA" id="ARBA00022989"/>
    </source>
</evidence>
<evidence type="ECO:0000256" key="13">
    <source>
        <dbReference type="ARBA" id="ARBA00023157"/>
    </source>
</evidence>
<dbReference type="FunFam" id="2.60.40.10:FF:000427">
    <property type="entry name" value="Nectin cell adhesion molecule 1"/>
    <property type="match status" value="1"/>
</dbReference>
<dbReference type="SMART" id="SM00408">
    <property type="entry name" value="IGc2"/>
    <property type="match status" value="2"/>
</dbReference>
<dbReference type="GO" id="GO:0042802">
    <property type="term" value="F:identical protein binding"/>
    <property type="evidence" value="ECO:0007669"/>
    <property type="project" value="UniProtKB-ARBA"/>
</dbReference>
<gene>
    <name evidence="26" type="primary">NECTIN1</name>
</gene>
<dbReference type="InterPro" id="IPR041850">
    <property type="entry name" value="Nectin-1_Ig2"/>
</dbReference>
<evidence type="ECO:0000256" key="14">
    <source>
        <dbReference type="ARBA" id="ARBA00023180"/>
    </source>
</evidence>
<keyword evidence="21" id="KW-0675">Receptor</keyword>
<keyword evidence="4" id="KW-1003">Cell membrane</keyword>
<dbReference type="GeneID" id="116556150"/>
<dbReference type="PROSITE" id="PS50835">
    <property type="entry name" value="IG_LIKE"/>
    <property type="match status" value="2"/>
</dbReference>
<evidence type="ECO:0000256" key="2">
    <source>
        <dbReference type="ARBA" id="ARBA00004536"/>
    </source>
</evidence>
<evidence type="ECO:0000256" key="17">
    <source>
        <dbReference type="ARBA" id="ARBA00069650"/>
    </source>
</evidence>
<evidence type="ECO:0000256" key="3">
    <source>
        <dbReference type="ARBA" id="ARBA00007810"/>
    </source>
</evidence>